<sequence length="199" mass="22046">MKCFAPVVPPPYLVSNFTILNLSSLSLPDQGREGRFSTLDPRLMCVPNLSQTRLRQSPLERLAPFPQYRGSSPLPNGKEKNKQFSAFHTVDNLEKAQMEARCLYLRNLIMEICRGGSEPLRSKPHGKARLPLLAGYPNVRSLASVRYAHSMHISMYLYFTTTLSTSTDTAGTVGTLNRMATSIYMDGTTPFPSGGNSLT</sequence>
<dbReference type="Proteomes" id="UP001244011">
    <property type="component" value="Unassembled WGS sequence"/>
</dbReference>
<name>A0AAJ0BPY4_9PEZI</name>
<keyword evidence="2" id="KW-1185">Reference proteome</keyword>
<dbReference type="GeneID" id="85312517"/>
<dbReference type="EMBL" id="MU839043">
    <property type="protein sequence ID" value="KAK1762070.1"/>
    <property type="molecule type" value="Genomic_DNA"/>
</dbReference>
<comment type="caution">
    <text evidence="1">The sequence shown here is derived from an EMBL/GenBank/DDBJ whole genome shotgun (WGS) entry which is preliminary data.</text>
</comment>
<proteinExistence type="predicted"/>
<reference evidence="1" key="1">
    <citation type="submission" date="2023-06" db="EMBL/GenBank/DDBJ databases">
        <title>Genome-scale phylogeny and comparative genomics of the fungal order Sordariales.</title>
        <authorList>
            <consortium name="Lawrence Berkeley National Laboratory"/>
            <person name="Hensen N."/>
            <person name="Bonometti L."/>
            <person name="Westerberg I."/>
            <person name="Brannstrom I.O."/>
            <person name="Guillou S."/>
            <person name="Cros-Aarteil S."/>
            <person name="Calhoun S."/>
            <person name="Haridas S."/>
            <person name="Kuo A."/>
            <person name="Mondo S."/>
            <person name="Pangilinan J."/>
            <person name="Riley R."/>
            <person name="Labutti K."/>
            <person name="Andreopoulos B."/>
            <person name="Lipzen A."/>
            <person name="Chen C."/>
            <person name="Yanf M."/>
            <person name="Daum C."/>
            <person name="Ng V."/>
            <person name="Clum A."/>
            <person name="Steindorff A."/>
            <person name="Ohm R."/>
            <person name="Martin F."/>
            <person name="Silar P."/>
            <person name="Natvig D."/>
            <person name="Lalanne C."/>
            <person name="Gautier V."/>
            <person name="Ament-Velasquez S.L."/>
            <person name="Kruys A."/>
            <person name="Hutchinson M.I."/>
            <person name="Powell A.J."/>
            <person name="Barry K."/>
            <person name="Miller A.N."/>
            <person name="Grigoriev I.V."/>
            <person name="Debuchy R."/>
            <person name="Gladieux P."/>
            <person name="Thoren M.H."/>
            <person name="Johannesson H."/>
        </authorList>
    </citation>
    <scope>NUCLEOTIDE SEQUENCE</scope>
    <source>
        <strain evidence="1">8032-3</strain>
    </source>
</reference>
<accession>A0AAJ0BPY4</accession>
<evidence type="ECO:0000313" key="1">
    <source>
        <dbReference type="EMBL" id="KAK1762070.1"/>
    </source>
</evidence>
<evidence type="ECO:0000313" key="2">
    <source>
        <dbReference type="Proteomes" id="UP001244011"/>
    </source>
</evidence>
<dbReference type="AlphaFoldDB" id="A0AAJ0BPY4"/>
<organism evidence="1 2">
    <name type="scientific">Phialemonium atrogriseum</name>
    <dbReference type="NCBI Taxonomy" id="1093897"/>
    <lineage>
        <taxon>Eukaryota</taxon>
        <taxon>Fungi</taxon>
        <taxon>Dikarya</taxon>
        <taxon>Ascomycota</taxon>
        <taxon>Pezizomycotina</taxon>
        <taxon>Sordariomycetes</taxon>
        <taxon>Sordariomycetidae</taxon>
        <taxon>Cephalothecales</taxon>
        <taxon>Cephalothecaceae</taxon>
        <taxon>Phialemonium</taxon>
    </lineage>
</organism>
<gene>
    <name evidence="1" type="ORF">QBC33DRAFT_552734</name>
</gene>
<protein>
    <submittedName>
        <fullName evidence="1">Uncharacterized protein</fullName>
    </submittedName>
</protein>
<dbReference type="RefSeq" id="XP_060278283.1">
    <property type="nucleotide sequence ID" value="XM_060429330.1"/>
</dbReference>